<gene>
    <name evidence="1" type="ORF">ONZ43_g5485</name>
</gene>
<accession>A0ACC2IA42</accession>
<proteinExistence type="predicted"/>
<evidence type="ECO:0000313" key="1">
    <source>
        <dbReference type="EMBL" id="KAJ8112028.1"/>
    </source>
</evidence>
<dbReference type="Proteomes" id="UP001153334">
    <property type="component" value="Unassembled WGS sequence"/>
</dbReference>
<dbReference type="EMBL" id="JAPESX010001711">
    <property type="protein sequence ID" value="KAJ8112028.1"/>
    <property type="molecule type" value="Genomic_DNA"/>
</dbReference>
<sequence>MWLINIESMRLEEFTPPDLPTYAILSHTWAEDEVTFNEFGNLESAEKKAGFAKIKKTCELAAIKGIPYCWVDTCCIDKSSSAELSEAINSMFDWYKLSAVCFAYLYDLDVGHLEDSVTLWRDEKKRLWVELERPQDRPVGDKTVIGYDGYSE</sequence>
<keyword evidence="2" id="KW-1185">Reference proteome</keyword>
<name>A0ACC2IA42_9PEZI</name>
<organism evidence="1 2">
    <name type="scientific">Nemania bipapillata</name>
    <dbReference type="NCBI Taxonomy" id="110536"/>
    <lineage>
        <taxon>Eukaryota</taxon>
        <taxon>Fungi</taxon>
        <taxon>Dikarya</taxon>
        <taxon>Ascomycota</taxon>
        <taxon>Pezizomycotina</taxon>
        <taxon>Sordariomycetes</taxon>
        <taxon>Xylariomycetidae</taxon>
        <taxon>Xylariales</taxon>
        <taxon>Xylariaceae</taxon>
        <taxon>Nemania</taxon>
    </lineage>
</organism>
<comment type="caution">
    <text evidence="1">The sequence shown here is derived from an EMBL/GenBank/DDBJ whole genome shotgun (WGS) entry which is preliminary data.</text>
</comment>
<reference evidence="1" key="1">
    <citation type="submission" date="2022-11" db="EMBL/GenBank/DDBJ databases">
        <title>Genome Sequence of Nemania bipapillata.</title>
        <authorList>
            <person name="Buettner E."/>
        </authorList>
    </citation>
    <scope>NUCLEOTIDE SEQUENCE</scope>
    <source>
        <strain evidence="1">CP14</strain>
    </source>
</reference>
<protein>
    <submittedName>
        <fullName evidence="1">Uncharacterized protein</fullName>
    </submittedName>
</protein>
<evidence type="ECO:0000313" key="2">
    <source>
        <dbReference type="Proteomes" id="UP001153334"/>
    </source>
</evidence>